<evidence type="ECO:0000256" key="5">
    <source>
        <dbReference type="ARBA" id="ARBA00023125"/>
    </source>
</evidence>
<keyword evidence="7" id="KW-0539">Nucleus</keyword>
<dbReference type="AlphaFoldDB" id="A0A821VPF8"/>
<evidence type="ECO:0000313" key="10">
    <source>
        <dbReference type="Proteomes" id="UP000663880"/>
    </source>
</evidence>
<dbReference type="InterPro" id="IPR039134">
    <property type="entry name" value="SMUG1"/>
</dbReference>
<evidence type="ECO:0000256" key="3">
    <source>
        <dbReference type="ARBA" id="ARBA00022763"/>
    </source>
</evidence>
<dbReference type="OrthoDB" id="408702at2759"/>
<proteinExistence type="inferred from homology"/>
<evidence type="ECO:0000313" key="9">
    <source>
        <dbReference type="EMBL" id="CAF4910510.1"/>
    </source>
</evidence>
<dbReference type="PANTHER" id="PTHR13235">
    <property type="entry name" value="SINGLE-STRAND SELECTIVE MONOFUNCTIONAL URACIL DNA GLYCOSYLASE"/>
    <property type="match status" value="1"/>
</dbReference>
<keyword evidence="6" id="KW-0234">DNA repair</keyword>
<feature type="domain" description="Uracil-DNA glycosylase-like" evidence="8">
    <location>
        <begin position="74"/>
        <end position="256"/>
    </location>
</feature>
<dbReference type="InterPro" id="IPR005122">
    <property type="entry name" value="Uracil-DNA_glycosylase-like"/>
</dbReference>
<evidence type="ECO:0000256" key="4">
    <source>
        <dbReference type="ARBA" id="ARBA00022801"/>
    </source>
</evidence>
<evidence type="ECO:0000256" key="7">
    <source>
        <dbReference type="ARBA" id="ARBA00023242"/>
    </source>
</evidence>
<name>A0A821VPF8_9NEOP</name>
<keyword evidence="5" id="KW-0238">DNA-binding</keyword>
<evidence type="ECO:0000256" key="1">
    <source>
        <dbReference type="ARBA" id="ARBA00004123"/>
    </source>
</evidence>
<evidence type="ECO:0000256" key="6">
    <source>
        <dbReference type="ARBA" id="ARBA00023204"/>
    </source>
</evidence>
<comment type="subcellular location">
    <subcellularLocation>
        <location evidence="1">Nucleus</location>
    </subcellularLocation>
</comment>
<keyword evidence="10" id="KW-1185">Reference proteome</keyword>
<dbReference type="FunFam" id="3.40.470.10:FF:000005">
    <property type="entry name" value="Single-strand selective monofunctional uracil DNA glycosylase"/>
    <property type="match status" value="1"/>
</dbReference>
<dbReference type="GO" id="GO:0005634">
    <property type="term" value="C:nucleus"/>
    <property type="evidence" value="ECO:0007669"/>
    <property type="project" value="UniProtKB-SubCell"/>
</dbReference>
<dbReference type="Pfam" id="PF03167">
    <property type="entry name" value="UDG"/>
    <property type="match status" value="1"/>
</dbReference>
<keyword evidence="3" id="KW-0227">DNA damage</keyword>
<evidence type="ECO:0000259" key="8">
    <source>
        <dbReference type="Pfam" id="PF03167"/>
    </source>
</evidence>
<dbReference type="CDD" id="cd19374">
    <property type="entry name" value="UDG-F3_SMUG1-like"/>
    <property type="match status" value="1"/>
</dbReference>
<comment type="similarity">
    <text evidence="2">Belongs to the uracil-DNA glycosylase (UDG) superfamily. SMUG1 family.</text>
</comment>
<dbReference type="SUPFAM" id="SSF52141">
    <property type="entry name" value="Uracil-DNA glycosylase-like"/>
    <property type="match status" value="1"/>
</dbReference>
<reference evidence="9" key="1">
    <citation type="submission" date="2021-02" db="EMBL/GenBank/DDBJ databases">
        <authorList>
            <person name="Steward A R."/>
        </authorList>
    </citation>
    <scope>NUCLEOTIDE SEQUENCE</scope>
</reference>
<dbReference type="Gene3D" id="3.40.470.10">
    <property type="entry name" value="Uracil-DNA glycosylase-like domain"/>
    <property type="match status" value="1"/>
</dbReference>
<dbReference type="GO" id="GO:0017065">
    <property type="term" value="F:single-strand selective uracil DNA N-glycosylase activity"/>
    <property type="evidence" value="ECO:0007669"/>
    <property type="project" value="InterPro"/>
</dbReference>
<dbReference type="EMBL" id="CAJOBZ010000045">
    <property type="protein sequence ID" value="CAF4910510.1"/>
    <property type="molecule type" value="Genomic_DNA"/>
</dbReference>
<comment type="caution">
    <text evidence="9">The sequence shown here is derived from an EMBL/GenBank/DDBJ whole genome shotgun (WGS) entry which is preliminary data.</text>
</comment>
<protein>
    <recommendedName>
        <fullName evidence="8">Uracil-DNA glycosylase-like domain-containing protein</fullName>
    </recommendedName>
</protein>
<organism evidence="9 10">
    <name type="scientific">Pieris macdunnoughi</name>
    <dbReference type="NCBI Taxonomy" id="345717"/>
    <lineage>
        <taxon>Eukaryota</taxon>
        <taxon>Metazoa</taxon>
        <taxon>Ecdysozoa</taxon>
        <taxon>Arthropoda</taxon>
        <taxon>Hexapoda</taxon>
        <taxon>Insecta</taxon>
        <taxon>Pterygota</taxon>
        <taxon>Neoptera</taxon>
        <taxon>Endopterygota</taxon>
        <taxon>Lepidoptera</taxon>
        <taxon>Glossata</taxon>
        <taxon>Ditrysia</taxon>
        <taxon>Papilionoidea</taxon>
        <taxon>Pieridae</taxon>
        <taxon>Pierinae</taxon>
        <taxon>Pieris</taxon>
    </lineage>
</organism>
<dbReference type="GO" id="GO:0003677">
    <property type="term" value="F:DNA binding"/>
    <property type="evidence" value="ECO:0007669"/>
    <property type="project" value="UniProtKB-KW"/>
</dbReference>
<dbReference type="InterPro" id="IPR036895">
    <property type="entry name" value="Uracil-DNA_glycosylase-like_sf"/>
</dbReference>
<evidence type="ECO:0000256" key="2">
    <source>
        <dbReference type="ARBA" id="ARBA00007889"/>
    </source>
</evidence>
<sequence length="284" mass="32694">MSDTDKIVSAFFASPQSYRSEEVEDNDDDICEEFLKIIGDYNESLKNIKLPETVTHVYNPTIYARDTFEMYIRKYCCTKKKIMFFGMNPGPWGMSQTGVPFGEISSVRDWLGIEGCVGKPLEENAARPVRGFDCTRTEVSGKRFWGLFKKLCGFPEVFFETSLVYNYINQQWMNSKGCNITPADFKMSQMESLYNIGDLVFANVLRLYGVETVVAIGRFCLVRAQKAISQYILLKNVKVIYLPHPSPRVVNNNDWEERAISCLRNNNLLQYYCNEDLPVLQQKT</sequence>
<dbReference type="PANTHER" id="PTHR13235:SF2">
    <property type="entry name" value="SINGLE-STRAND SELECTIVE MONOFUNCTIONAL URACIL DNA GLYCOSYLASE"/>
    <property type="match status" value="1"/>
</dbReference>
<dbReference type="GO" id="GO:0000703">
    <property type="term" value="F:oxidized pyrimidine nucleobase lesion DNA N-glycosylase activity"/>
    <property type="evidence" value="ECO:0007669"/>
    <property type="project" value="TreeGrafter"/>
</dbReference>
<accession>A0A821VPF8</accession>
<gene>
    <name evidence="9" type="ORF">PMACD_LOCUS12092</name>
</gene>
<keyword evidence="4" id="KW-0378">Hydrolase</keyword>
<dbReference type="GO" id="GO:0006284">
    <property type="term" value="P:base-excision repair"/>
    <property type="evidence" value="ECO:0007669"/>
    <property type="project" value="InterPro"/>
</dbReference>
<dbReference type="Proteomes" id="UP000663880">
    <property type="component" value="Unassembled WGS sequence"/>
</dbReference>